<keyword evidence="2" id="KW-1185">Reference proteome</keyword>
<name>A0ABV3R5I7_9HYPH</name>
<sequence length="182" mass="19933">MWYPSTVTAAPSTEPVTLVEAKEQCGVLAAETHFDTLLTRLIKAARAHCEKYCNARWAAQTILLKCSSFCDFARLPEGPLSSVTSIAYVDIDGADQTLPDTVYEIHKDGLEPSIGLKYGQAWPNIRPSSRITVTAVFGGVVPGDVQHAMLRFIADSFHGRENAKADDWTVVDVLLCNHRRGA</sequence>
<accession>A0ABV3R5I7</accession>
<dbReference type="InterPro" id="IPR011738">
    <property type="entry name" value="Phage_CHP"/>
</dbReference>
<comment type="caution">
    <text evidence="1">The sequence shown here is derived from an EMBL/GenBank/DDBJ whole genome shotgun (WGS) entry which is preliminary data.</text>
</comment>
<dbReference type="CDD" id="cd08054">
    <property type="entry name" value="gp6"/>
    <property type="match status" value="1"/>
</dbReference>
<dbReference type="RefSeq" id="WP_367725825.1">
    <property type="nucleotide sequence ID" value="NZ_JBFOCH010000060.1"/>
</dbReference>
<organism evidence="1 2">
    <name type="scientific">Mesorhizobium marinum</name>
    <dbReference type="NCBI Taxonomy" id="3228790"/>
    <lineage>
        <taxon>Bacteria</taxon>
        <taxon>Pseudomonadati</taxon>
        <taxon>Pseudomonadota</taxon>
        <taxon>Alphaproteobacteria</taxon>
        <taxon>Hyphomicrobiales</taxon>
        <taxon>Phyllobacteriaceae</taxon>
        <taxon>Mesorhizobium</taxon>
    </lineage>
</organism>
<proteinExistence type="predicted"/>
<gene>
    <name evidence="1" type="ORF">ABUE31_21600</name>
</gene>
<protein>
    <recommendedName>
        <fullName evidence="3">Phage gp6-like head-tail connector protein</fullName>
    </recommendedName>
</protein>
<evidence type="ECO:0000313" key="2">
    <source>
        <dbReference type="Proteomes" id="UP001556196"/>
    </source>
</evidence>
<evidence type="ECO:0008006" key="3">
    <source>
        <dbReference type="Google" id="ProtNLM"/>
    </source>
</evidence>
<dbReference type="Gene3D" id="1.10.3230.30">
    <property type="entry name" value="Phage gp6-like head-tail connector protein"/>
    <property type="match status" value="1"/>
</dbReference>
<evidence type="ECO:0000313" key="1">
    <source>
        <dbReference type="EMBL" id="MEW9808594.1"/>
    </source>
</evidence>
<dbReference type="EMBL" id="JBFOCI010000009">
    <property type="protein sequence ID" value="MEW9808594.1"/>
    <property type="molecule type" value="Genomic_DNA"/>
</dbReference>
<reference evidence="1 2" key="1">
    <citation type="submission" date="2024-06" db="EMBL/GenBank/DDBJ databases">
        <authorList>
            <person name="Tuo L."/>
        </authorList>
    </citation>
    <scope>NUCLEOTIDE SEQUENCE [LARGE SCALE GENOMIC DNA]</scope>
    <source>
        <strain evidence="1 2">ZMM04-5</strain>
    </source>
</reference>
<dbReference type="Proteomes" id="UP001556196">
    <property type="component" value="Unassembled WGS sequence"/>
</dbReference>
<dbReference type="NCBIfam" id="TIGR02215">
    <property type="entry name" value="phage_chp_gp8"/>
    <property type="match status" value="1"/>
</dbReference>